<name>A0A9P3UTV6_LYOSH</name>
<reference evidence="2" key="1">
    <citation type="submission" date="2022-07" db="EMBL/GenBank/DDBJ databases">
        <title>The genome of Lyophyllum shimeji provides insight into the initial evolution of ectomycorrhizal fungal genome.</title>
        <authorList>
            <person name="Kobayashi Y."/>
            <person name="Shibata T."/>
            <person name="Hirakawa H."/>
            <person name="Shigenobu S."/>
            <person name="Nishiyama T."/>
            <person name="Yamada A."/>
            <person name="Hasebe M."/>
            <person name="Kawaguchi M."/>
        </authorList>
    </citation>
    <scope>NUCLEOTIDE SEQUENCE</scope>
    <source>
        <strain evidence="2">AT787</strain>
    </source>
</reference>
<proteinExistence type="predicted"/>
<evidence type="ECO:0000313" key="3">
    <source>
        <dbReference type="Proteomes" id="UP001063166"/>
    </source>
</evidence>
<feature type="compositionally biased region" description="Low complexity" evidence="1">
    <location>
        <begin position="126"/>
        <end position="140"/>
    </location>
</feature>
<accession>A0A9P3UTV6</accession>
<evidence type="ECO:0000313" key="2">
    <source>
        <dbReference type="EMBL" id="GLB44050.1"/>
    </source>
</evidence>
<feature type="region of interest" description="Disordered" evidence="1">
    <location>
        <begin position="1"/>
        <end position="76"/>
    </location>
</feature>
<sequence>MVRMHAVRDVVDDNKYHDIEDTEEHQEDSAAVNEADELQEQAGHPGEGDQQELEGLASVTEEEEEEPLLGSQYSSEGEEYLLKQYEDYGYSDGDDCNVVRMHTMSNILIEEEDGDSDSSLSLLVEVSDSDSGNDSNVEGNVDVEDRESDDSFPLLVEVSDLELGYDTDDEDDVGAEEWFLAINGENPEAPSRRSGVFLRKSSRTLKRPVRTAAERRYMTTMLEINGLKAFTLFDSGCTAEMISIPPRCVTCSQNEKIDGRLG</sequence>
<dbReference type="Proteomes" id="UP001063166">
    <property type="component" value="Unassembled WGS sequence"/>
</dbReference>
<protein>
    <submittedName>
        <fullName evidence="2">Uncharacterized protein</fullName>
    </submittedName>
</protein>
<keyword evidence="3" id="KW-1185">Reference proteome</keyword>
<feature type="compositionally biased region" description="Basic and acidic residues" evidence="1">
    <location>
        <begin position="1"/>
        <end position="19"/>
    </location>
</feature>
<comment type="caution">
    <text evidence="2">The sequence shown here is derived from an EMBL/GenBank/DDBJ whole genome shotgun (WGS) entry which is preliminary data.</text>
</comment>
<organism evidence="2 3">
    <name type="scientific">Lyophyllum shimeji</name>
    <name type="common">Hon-shimeji</name>
    <name type="synonym">Tricholoma shimeji</name>
    <dbReference type="NCBI Taxonomy" id="47721"/>
    <lineage>
        <taxon>Eukaryota</taxon>
        <taxon>Fungi</taxon>
        <taxon>Dikarya</taxon>
        <taxon>Basidiomycota</taxon>
        <taxon>Agaricomycotina</taxon>
        <taxon>Agaricomycetes</taxon>
        <taxon>Agaricomycetidae</taxon>
        <taxon>Agaricales</taxon>
        <taxon>Tricholomatineae</taxon>
        <taxon>Lyophyllaceae</taxon>
        <taxon>Lyophyllum</taxon>
    </lineage>
</organism>
<gene>
    <name evidence="2" type="ORF">LshimejAT787_1502340</name>
</gene>
<dbReference type="EMBL" id="BRPK01000015">
    <property type="protein sequence ID" value="GLB44050.1"/>
    <property type="molecule type" value="Genomic_DNA"/>
</dbReference>
<dbReference type="OrthoDB" id="2799149at2759"/>
<evidence type="ECO:0000256" key="1">
    <source>
        <dbReference type="SAM" id="MobiDB-lite"/>
    </source>
</evidence>
<feature type="region of interest" description="Disordered" evidence="1">
    <location>
        <begin position="126"/>
        <end position="149"/>
    </location>
</feature>
<dbReference type="AlphaFoldDB" id="A0A9P3UTV6"/>